<reference evidence="1" key="2">
    <citation type="journal article" date="2021" name="PeerJ">
        <title>Extensive microbial diversity within the chicken gut microbiome revealed by metagenomics and culture.</title>
        <authorList>
            <person name="Gilroy R."/>
            <person name="Ravi A."/>
            <person name="Getino M."/>
            <person name="Pursley I."/>
            <person name="Horton D.L."/>
            <person name="Alikhan N.F."/>
            <person name="Baker D."/>
            <person name="Gharbi K."/>
            <person name="Hall N."/>
            <person name="Watson M."/>
            <person name="Adriaenssens E.M."/>
            <person name="Foster-Nyarko E."/>
            <person name="Jarju S."/>
            <person name="Secka A."/>
            <person name="Antonio M."/>
            <person name="Oren A."/>
            <person name="Chaudhuri R.R."/>
            <person name="La Ragione R."/>
            <person name="Hildebrand F."/>
            <person name="Pallen M.J."/>
        </authorList>
    </citation>
    <scope>NUCLEOTIDE SEQUENCE</scope>
    <source>
        <strain evidence="1">6276</strain>
    </source>
</reference>
<organism evidence="1 2">
    <name type="scientific">Candidatus Scatousia excrementigallinarum</name>
    <dbReference type="NCBI Taxonomy" id="2840935"/>
    <lineage>
        <taxon>Bacteria</taxon>
        <taxon>Candidatus Scatousia</taxon>
    </lineage>
</organism>
<comment type="caution">
    <text evidence="1">The sequence shown here is derived from an EMBL/GenBank/DDBJ whole genome shotgun (WGS) entry which is preliminary data.</text>
</comment>
<dbReference type="Proteomes" id="UP000823928">
    <property type="component" value="Unassembled WGS sequence"/>
</dbReference>
<sequence>MATISQIRKIHTLKNILAIDDDLYIEMLMSFGVRSSKELTYTEAAIFLEILEDKAEERNLWKKQAKKYSNLNRAGKMATQSQLRMIEGLWREICYYDTDTFARKSLRKFLKSKFKVDDIMFLTKTKASKVIQAILGMKKNLAKIASEQVPKPARR</sequence>
<reference evidence="1" key="1">
    <citation type="submission" date="2020-10" db="EMBL/GenBank/DDBJ databases">
        <authorList>
            <person name="Gilroy R."/>
        </authorList>
    </citation>
    <scope>NUCLEOTIDE SEQUENCE</scope>
    <source>
        <strain evidence="1">6276</strain>
    </source>
</reference>
<dbReference type="EMBL" id="DVIU01000137">
    <property type="protein sequence ID" value="HIS36372.1"/>
    <property type="molecule type" value="Genomic_DNA"/>
</dbReference>
<evidence type="ECO:0000313" key="1">
    <source>
        <dbReference type="EMBL" id="HIS36372.1"/>
    </source>
</evidence>
<evidence type="ECO:0000313" key="2">
    <source>
        <dbReference type="Proteomes" id="UP000823928"/>
    </source>
</evidence>
<proteinExistence type="predicted"/>
<dbReference type="InterPro" id="IPR009363">
    <property type="entry name" value="Phage_Mu_Gp16"/>
</dbReference>
<accession>A0A9D1EZK9</accession>
<dbReference type="Pfam" id="PF06252">
    <property type="entry name" value="GemA"/>
    <property type="match status" value="1"/>
</dbReference>
<protein>
    <submittedName>
        <fullName evidence="1">Regulatory protein GemA</fullName>
    </submittedName>
</protein>
<name>A0A9D1EZK9_9BACT</name>
<dbReference type="AlphaFoldDB" id="A0A9D1EZK9"/>
<gene>
    <name evidence="1" type="ORF">IAC10_07055</name>
</gene>